<accession>Q7URB4</accession>
<dbReference type="AlphaFoldDB" id="Q7URB4"/>
<reference evidence="2 3" key="1">
    <citation type="journal article" date="2003" name="Proc. Natl. Acad. Sci. U.S.A.">
        <title>Complete genome sequence of the marine planctomycete Pirellula sp. strain 1.</title>
        <authorList>
            <person name="Gloeckner F.O."/>
            <person name="Kube M."/>
            <person name="Bauer M."/>
            <person name="Teeling H."/>
            <person name="Lombardot T."/>
            <person name="Ludwig W."/>
            <person name="Gade D."/>
            <person name="Beck A."/>
            <person name="Borzym K."/>
            <person name="Heitmann K."/>
            <person name="Rabus R."/>
            <person name="Schlesner H."/>
            <person name="Amann R."/>
            <person name="Reinhardt R."/>
        </authorList>
    </citation>
    <scope>NUCLEOTIDE SEQUENCE [LARGE SCALE GENOMIC DNA]</scope>
    <source>
        <strain evidence="3">DSM 10527 / NCIMB 13988 / SH1</strain>
    </source>
</reference>
<proteinExistence type="predicted"/>
<gene>
    <name evidence="2" type="ordered locus">RB5772</name>
</gene>
<evidence type="ECO:0000313" key="2">
    <source>
        <dbReference type="EMBL" id="CAD74426.1"/>
    </source>
</evidence>
<dbReference type="STRING" id="243090.RB5772"/>
<dbReference type="KEGG" id="rba:RB5772"/>
<feature type="compositionally biased region" description="Polar residues" evidence="1">
    <location>
        <begin position="210"/>
        <end position="239"/>
    </location>
</feature>
<protein>
    <submittedName>
        <fullName evidence="2">Uncharacterized protein</fullName>
    </submittedName>
</protein>
<name>Q7URB4_RHOBA</name>
<feature type="region of interest" description="Disordered" evidence="1">
    <location>
        <begin position="399"/>
        <end position="455"/>
    </location>
</feature>
<dbReference type="EMBL" id="BX294142">
    <property type="protein sequence ID" value="CAD74426.1"/>
    <property type="molecule type" value="Genomic_DNA"/>
</dbReference>
<evidence type="ECO:0000313" key="3">
    <source>
        <dbReference type="Proteomes" id="UP000001025"/>
    </source>
</evidence>
<sequence>MYVDFGTAFLVAASNMNETIPRTAALPASSRNFFAVLSPARRLVSGLIIGWFLTGWCGPATTATVRANEAAISSSTDSSSNSTEKDEGEFVLLRNDRVLRGDVQSSGESVIVRRGGSEIRLPAGEVIGSRDNLDALFELREKWRSARTSTRPTQRALSAARWCVDQGLHRQAVEQLMVVYRNDPQNSEAQHLESRLRNLTRPSDPEPKTSEVQQASFVETANETEQTNVAPENAPSSSDEPTDHLHDAVMNSWLLHAFTARVQPILLAKCAQCHDQNSSDLTSDFALHRPVHSSRPGRRITESNLRAILRLCEPGNPDASSLIQMAKSDHGAKASPRNESTSLPPGSVLLRTLESFVDQLPLPSELKVVEVDPILAETPRGIDPNGVAQASFIDEAADADFSGDKTPSSPHWPATDASESTHSQTANLRSKDDDKRDPARPKRLPKVEQPLSKDLFNRQTELIELFRGTLRSTPK</sequence>
<dbReference type="OrthoDB" id="251278at2"/>
<dbReference type="eggNOG" id="ENOG5033NGD">
    <property type="taxonomic scope" value="Bacteria"/>
</dbReference>
<feature type="compositionally biased region" description="Polar residues" evidence="1">
    <location>
        <begin position="417"/>
        <end position="428"/>
    </location>
</feature>
<feature type="region of interest" description="Disordered" evidence="1">
    <location>
        <begin position="327"/>
        <end position="346"/>
    </location>
</feature>
<evidence type="ECO:0000256" key="1">
    <source>
        <dbReference type="SAM" id="MobiDB-lite"/>
    </source>
</evidence>
<dbReference type="Proteomes" id="UP000001025">
    <property type="component" value="Chromosome"/>
</dbReference>
<organism evidence="2 3">
    <name type="scientific">Rhodopirellula baltica (strain DSM 10527 / NCIMB 13988 / SH1)</name>
    <dbReference type="NCBI Taxonomy" id="243090"/>
    <lineage>
        <taxon>Bacteria</taxon>
        <taxon>Pseudomonadati</taxon>
        <taxon>Planctomycetota</taxon>
        <taxon>Planctomycetia</taxon>
        <taxon>Pirellulales</taxon>
        <taxon>Pirellulaceae</taxon>
        <taxon>Rhodopirellula</taxon>
    </lineage>
</organism>
<keyword evidence="3" id="KW-1185">Reference proteome</keyword>
<dbReference type="EnsemblBacteria" id="CAD74426">
    <property type="protein sequence ID" value="CAD74426"/>
    <property type="gene ID" value="RB5772"/>
</dbReference>
<dbReference type="InParanoid" id="Q7URB4"/>
<dbReference type="HOGENOM" id="CLU_574743_0_0_0"/>
<dbReference type="PATRIC" id="fig|243090.15.peg.2779"/>
<feature type="region of interest" description="Disordered" evidence="1">
    <location>
        <begin position="187"/>
        <end position="244"/>
    </location>
</feature>
<feature type="compositionally biased region" description="Basic and acidic residues" evidence="1">
    <location>
        <begin position="429"/>
        <end position="440"/>
    </location>
</feature>